<organism evidence="1">
    <name type="scientific">Siphoviridae sp. ctKwY15</name>
    <dbReference type="NCBI Taxonomy" id="2827843"/>
    <lineage>
        <taxon>Viruses</taxon>
        <taxon>Duplodnaviria</taxon>
        <taxon>Heunggongvirae</taxon>
        <taxon>Uroviricota</taxon>
        <taxon>Caudoviricetes</taxon>
    </lineage>
</organism>
<protein>
    <submittedName>
        <fullName evidence="1">Uncharacterized protein</fullName>
    </submittedName>
</protein>
<proteinExistence type="predicted"/>
<evidence type="ECO:0000313" key="1">
    <source>
        <dbReference type="EMBL" id="DAF54526.1"/>
    </source>
</evidence>
<sequence>MKKKELYSLEQKAKIANGKDRMCGKCNHYPCPEAMFKVCSEAFIRGYKKGYKQNQKEQKERIDKILHPVTEPCGSNAIFVFFRDVRSGELQPYIEDMRMPDAKRYKDIGSIKFSPEKDEPQKLQIAWCYPKDLVELLGYDKKYTDFERIALSEGAFSYPREEYEKNLQKYSALRHEYKKYYRYRKFKK</sequence>
<name>A0A8S5SUB0_9CAUD</name>
<reference evidence="1" key="1">
    <citation type="journal article" date="2021" name="Proc. Natl. Acad. Sci. U.S.A.">
        <title>A Catalog of Tens of Thousands of Viruses from Human Metagenomes Reveals Hidden Associations with Chronic Diseases.</title>
        <authorList>
            <person name="Tisza M.J."/>
            <person name="Buck C.B."/>
        </authorList>
    </citation>
    <scope>NUCLEOTIDE SEQUENCE</scope>
    <source>
        <strain evidence="1">CtKwY15</strain>
    </source>
</reference>
<accession>A0A8S5SUB0</accession>
<dbReference type="EMBL" id="BK032679">
    <property type="protein sequence ID" value="DAF54526.1"/>
    <property type="molecule type" value="Genomic_DNA"/>
</dbReference>